<proteinExistence type="predicted"/>
<dbReference type="EMBL" id="FOHO01000013">
    <property type="protein sequence ID" value="SET89351.1"/>
    <property type="molecule type" value="Genomic_DNA"/>
</dbReference>
<sequence length="286" mass="29072">MIAALAAALPAMAGAEPCVGPNFDRDLPGAVSVERRSSDVPTARYPGIWQEGRIAGFAYQIASDYSAVLSDSHDAPSWQIAVLCSPDEGASCDRTTEGAPDPAAGAIADALTRCLMGEAVTPADFTRPDPATISGLPAETGVPDPERNLDSVAAIATAAGAQRAAEMAASQPAAPTSSGADQDPDRPAAITATPDQAPPAETAGQNDLGPSILPDAPCGLQLIEPGNSTVQTLQRLLARAGQQPGPDDGVMGNRTRNALIAELGPQAAALSTEDAIRALNESMCQE</sequence>
<evidence type="ECO:0000256" key="1">
    <source>
        <dbReference type="SAM" id="MobiDB-lite"/>
    </source>
</evidence>
<dbReference type="Proteomes" id="UP000199180">
    <property type="component" value="Unassembled WGS sequence"/>
</dbReference>
<keyword evidence="3" id="KW-1185">Reference proteome</keyword>
<reference evidence="2 3" key="1">
    <citation type="submission" date="2016-10" db="EMBL/GenBank/DDBJ databases">
        <authorList>
            <person name="de Groot N.N."/>
        </authorList>
    </citation>
    <scope>NUCLEOTIDE SEQUENCE [LARGE SCALE GENOMIC DNA]</scope>
    <source>
        <strain evidence="2 3">DSM 17862</strain>
    </source>
</reference>
<feature type="region of interest" description="Disordered" evidence="1">
    <location>
        <begin position="163"/>
        <end position="213"/>
    </location>
</feature>
<dbReference type="STRING" id="364199.SAMN04489858_11361"/>
<accession>A0A1I0HYE6</accession>
<gene>
    <name evidence="2" type="ORF">SAMN04489858_11361</name>
</gene>
<feature type="compositionally biased region" description="Low complexity" evidence="1">
    <location>
        <begin position="163"/>
        <end position="174"/>
    </location>
</feature>
<dbReference type="InterPro" id="IPR036366">
    <property type="entry name" value="PGBDSf"/>
</dbReference>
<evidence type="ECO:0000313" key="3">
    <source>
        <dbReference type="Proteomes" id="UP000199180"/>
    </source>
</evidence>
<dbReference type="Gene3D" id="1.10.101.10">
    <property type="entry name" value="PGBD-like superfamily/PGBD"/>
    <property type="match status" value="1"/>
</dbReference>
<feature type="region of interest" description="Disordered" evidence="1">
    <location>
        <begin position="125"/>
        <end position="146"/>
    </location>
</feature>
<organism evidence="2 3">
    <name type="scientific">Paracoccus homiensis</name>
    <dbReference type="NCBI Taxonomy" id="364199"/>
    <lineage>
        <taxon>Bacteria</taxon>
        <taxon>Pseudomonadati</taxon>
        <taxon>Pseudomonadota</taxon>
        <taxon>Alphaproteobacteria</taxon>
        <taxon>Rhodobacterales</taxon>
        <taxon>Paracoccaceae</taxon>
        <taxon>Paracoccus</taxon>
    </lineage>
</organism>
<name>A0A1I0HYE6_9RHOB</name>
<dbReference type="AlphaFoldDB" id="A0A1I0HYE6"/>
<evidence type="ECO:0000313" key="2">
    <source>
        <dbReference type="EMBL" id="SET89351.1"/>
    </source>
</evidence>
<evidence type="ECO:0008006" key="4">
    <source>
        <dbReference type="Google" id="ProtNLM"/>
    </source>
</evidence>
<protein>
    <recommendedName>
        <fullName evidence="4">Peptidoglycan binding domain-containing protein</fullName>
    </recommendedName>
</protein>